<feature type="domain" description="Aldehyde dehydrogenase" evidence="1">
    <location>
        <begin position="4"/>
        <end position="239"/>
    </location>
</feature>
<evidence type="ECO:0000259" key="1">
    <source>
        <dbReference type="Pfam" id="PF00171"/>
    </source>
</evidence>
<dbReference type="AlphaFoldDB" id="A0A1D6FP14"/>
<dbReference type="FunFam" id="3.40.605.10:FF:000062">
    <property type="entry name" value="Delta-1-pyrroline-5-carboxylate synthase"/>
    <property type="match status" value="1"/>
</dbReference>
<evidence type="ECO:0000313" key="2">
    <source>
        <dbReference type="EMBL" id="AQK93378.1"/>
    </source>
</evidence>
<protein>
    <submittedName>
        <fullName evidence="2">Proline responding1</fullName>
    </submittedName>
</protein>
<dbReference type="Pfam" id="PF00171">
    <property type="entry name" value="Aldedh"/>
    <property type="match status" value="1"/>
</dbReference>
<dbReference type="SMR" id="A0A1D6FP14"/>
<dbReference type="EMBL" id="CM000784">
    <property type="protein sequence ID" value="AQK93378.1"/>
    <property type="molecule type" value="Genomic_DNA"/>
</dbReference>
<dbReference type="PANTHER" id="PTHR11063">
    <property type="entry name" value="GLUTAMATE SEMIALDEHYDE DEHYDROGENASE"/>
    <property type="match status" value="1"/>
</dbReference>
<dbReference type="InterPro" id="IPR016161">
    <property type="entry name" value="Ald_DH/histidinol_DH"/>
</dbReference>
<dbReference type="InterPro" id="IPR016162">
    <property type="entry name" value="Ald_DH_N"/>
</dbReference>
<reference evidence="2" key="1">
    <citation type="submission" date="2015-12" db="EMBL/GenBank/DDBJ databases">
        <title>Update maize B73 reference genome by single molecule sequencing technologies.</title>
        <authorList>
            <consortium name="Maize Genome Sequencing Project"/>
            <person name="Ware D."/>
        </authorList>
    </citation>
    <scope>NUCLEOTIDE SEQUENCE</scope>
    <source>
        <tissue evidence="2">Seedling</tissue>
    </source>
</reference>
<dbReference type="Gene3D" id="3.40.605.10">
    <property type="entry name" value="Aldehyde Dehydrogenase, Chain A, domain 1"/>
    <property type="match status" value="1"/>
</dbReference>
<organism evidence="2">
    <name type="scientific">Zea mays</name>
    <name type="common">Maize</name>
    <dbReference type="NCBI Taxonomy" id="4577"/>
    <lineage>
        <taxon>Eukaryota</taxon>
        <taxon>Viridiplantae</taxon>
        <taxon>Streptophyta</taxon>
        <taxon>Embryophyta</taxon>
        <taxon>Tracheophyta</taxon>
        <taxon>Spermatophyta</taxon>
        <taxon>Magnoliopsida</taxon>
        <taxon>Liliopsida</taxon>
        <taxon>Poales</taxon>
        <taxon>Poaceae</taxon>
        <taxon>PACMAD clade</taxon>
        <taxon>Panicoideae</taxon>
        <taxon>Andropogonodae</taxon>
        <taxon>Andropogoneae</taxon>
        <taxon>Tripsacinae</taxon>
        <taxon>Zea</taxon>
    </lineage>
</organism>
<accession>A0A1D6FP14</accession>
<dbReference type="InterPro" id="IPR015590">
    <property type="entry name" value="Aldehyde_DH_dom"/>
</dbReference>
<dbReference type="GO" id="GO:0016491">
    <property type="term" value="F:oxidoreductase activity"/>
    <property type="evidence" value="ECO:0007669"/>
    <property type="project" value="InterPro"/>
</dbReference>
<sequence length="257" mass="28006">MAVAARECSRRLQNLSSDERKKILLDIADALEQNEDLIRTENEADVSAAQDAGYQKSLVDRLTLKPEKIASLAKSIRTLANMEDPINQILKRTEVAEDLVLEKTSCPLGVLLIVFESRPDALVQIASLAVRSGNGLLLKGGKEAMRSNTVLHKVITGAIPDNVGQKLIGLVTSRDEIADLLKLDDVIDLVIPRGSNKLVSQIKASTKIPVLGHADGICHVYIDKSADMNMAKRIVMDAKTDYPAACNAMVCLISYYN</sequence>
<name>A0A1D6FP14_MAIZE</name>
<dbReference type="SUPFAM" id="SSF53720">
    <property type="entry name" value="ALDH-like"/>
    <property type="match status" value="1"/>
</dbReference>
<proteinExistence type="predicted"/>
<gene>
    <name evidence="2" type="ORF">ZEAMMB73_Zm00001d010056</name>
</gene>
<dbReference type="PANTHER" id="PTHR11063:SF8">
    <property type="entry name" value="DELTA-1-PYRROLINE-5-CARBOXYLATE SYNTHASE"/>
    <property type="match status" value="1"/>
</dbReference>